<reference evidence="1 2" key="1">
    <citation type="submission" date="2016-11" db="EMBL/GenBank/DDBJ databases">
        <authorList>
            <person name="Jaros S."/>
            <person name="Januszkiewicz K."/>
            <person name="Wedrychowicz H."/>
        </authorList>
    </citation>
    <scope>NUCLEOTIDE SEQUENCE [LARGE SCALE GENOMIC DNA]</scope>
    <source>
        <strain evidence="1 2">DSM 24574</strain>
    </source>
</reference>
<dbReference type="STRING" id="947013.SAMN04488109_6253"/>
<protein>
    <submittedName>
        <fullName evidence="1">Uncharacterized protein</fullName>
    </submittedName>
</protein>
<organism evidence="1 2">
    <name type="scientific">Chryseolinea serpens</name>
    <dbReference type="NCBI Taxonomy" id="947013"/>
    <lineage>
        <taxon>Bacteria</taxon>
        <taxon>Pseudomonadati</taxon>
        <taxon>Bacteroidota</taxon>
        <taxon>Cytophagia</taxon>
        <taxon>Cytophagales</taxon>
        <taxon>Fulvivirgaceae</taxon>
        <taxon>Chryseolinea</taxon>
    </lineage>
</organism>
<name>A0A1M5X335_9BACT</name>
<dbReference type="Proteomes" id="UP000184212">
    <property type="component" value="Unassembled WGS sequence"/>
</dbReference>
<dbReference type="RefSeq" id="WP_073142413.1">
    <property type="nucleotide sequence ID" value="NZ_FQWQ01000005.1"/>
</dbReference>
<keyword evidence="2" id="KW-1185">Reference proteome</keyword>
<dbReference type="AlphaFoldDB" id="A0A1M5X335"/>
<dbReference type="OrthoDB" id="9834226at2"/>
<proteinExistence type="predicted"/>
<sequence>MTEPLGFCEEPKQVLSSLLISKENNSMIGISSQKLDPPTLVTVVKEIILDSELVFLLAPFDATGHMLNCTVLKFSEIQSVVPFTSKFVNPLLKKIEGKSSWQQQLYFSLFPTDEFRF</sequence>
<accession>A0A1M5X335</accession>
<gene>
    <name evidence="1" type="ORF">SAMN04488109_6253</name>
</gene>
<dbReference type="EMBL" id="FQWQ01000005">
    <property type="protein sequence ID" value="SHH93914.1"/>
    <property type="molecule type" value="Genomic_DNA"/>
</dbReference>
<evidence type="ECO:0000313" key="1">
    <source>
        <dbReference type="EMBL" id="SHH93914.1"/>
    </source>
</evidence>
<evidence type="ECO:0000313" key="2">
    <source>
        <dbReference type="Proteomes" id="UP000184212"/>
    </source>
</evidence>